<dbReference type="GO" id="GO:0009052">
    <property type="term" value="P:pentose-phosphate shunt, non-oxidative branch"/>
    <property type="evidence" value="ECO:0007669"/>
    <property type="project" value="InterPro"/>
</dbReference>
<dbReference type="OrthoDB" id="1555531at2759"/>
<proteinExistence type="inferred from homology"/>
<dbReference type="AlphaFoldDB" id="A0A183ITS8"/>
<comment type="pathway">
    <text evidence="1">Carbohydrate degradation; pentose phosphate pathway; D-ribose 5-phosphate from D-ribulose 5-phosphate (non-oxidative stage): step 1/1.</text>
</comment>
<reference evidence="8" key="1">
    <citation type="submission" date="2016-06" db="UniProtKB">
        <authorList>
            <consortium name="WormBaseParasite"/>
        </authorList>
    </citation>
    <scope>IDENTIFICATION</scope>
</reference>
<dbReference type="GO" id="GO:0006014">
    <property type="term" value="P:D-ribose metabolic process"/>
    <property type="evidence" value="ECO:0007669"/>
    <property type="project" value="TreeGrafter"/>
</dbReference>
<accession>A0A183ITS8</accession>
<comment type="similarity">
    <text evidence="2">Belongs to the ribose 5-phosphate isomerase family.</text>
</comment>
<evidence type="ECO:0000256" key="5">
    <source>
        <dbReference type="ARBA" id="ARBA00029734"/>
    </source>
</evidence>
<dbReference type="EMBL" id="UZAM01010256">
    <property type="protein sequence ID" value="VDP11579.1"/>
    <property type="molecule type" value="Genomic_DNA"/>
</dbReference>
<dbReference type="EC" id="5.3.1.6" evidence="3"/>
<reference evidence="6 7" key="2">
    <citation type="submission" date="2018-11" db="EMBL/GenBank/DDBJ databases">
        <authorList>
            <consortium name="Pathogen Informatics"/>
        </authorList>
    </citation>
    <scope>NUCLEOTIDE SEQUENCE [LARGE SCALE GENOMIC DNA]</scope>
</reference>
<dbReference type="SUPFAM" id="SSF100950">
    <property type="entry name" value="NagB/RpiA/CoA transferase-like"/>
    <property type="match status" value="1"/>
</dbReference>
<keyword evidence="4" id="KW-0413">Isomerase</keyword>
<dbReference type="GO" id="GO:0005737">
    <property type="term" value="C:cytoplasm"/>
    <property type="evidence" value="ECO:0007669"/>
    <property type="project" value="TreeGrafter"/>
</dbReference>
<evidence type="ECO:0000256" key="4">
    <source>
        <dbReference type="ARBA" id="ARBA00023235"/>
    </source>
</evidence>
<keyword evidence="7" id="KW-1185">Reference proteome</keyword>
<gene>
    <name evidence="6" type="ORF">SBAD_LOCUS7025</name>
</gene>
<dbReference type="Gene3D" id="3.40.50.1360">
    <property type="match status" value="1"/>
</dbReference>
<sequence>MDRIINPTEDAKKLSALTCVDNHVKSDQAVGIGSGSTIVYAVQHLAAKIREGKLKNVAFVPSSFQARQLIIENGLTLSSLESFPILDVAIDG</sequence>
<dbReference type="Proteomes" id="UP000270296">
    <property type="component" value="Unassembled WGS sequence"/>
</dbReference>
<dbReference type="InterPro" id="IPR037171">
    <property type="entry name" value="NagB/RpiA_transferase-like"/>
</dbReference>
<dbReference type="GO" id="GO:0004751">
    <property type="term" value="F:ribose-5-phosphate isomerase activity"/>
    <property type="evidence" value="ECO:0007669"/>
    <property type="project" value="UniProtKB-EC"/>
</dbReference>
<evidence type="ECO:0000313" key="8">
    <source>
        <dbReference type="WBParaSite" id="SBAD_0000729101-mRNA-1"/>
    </source>
</evidence>
<organism evidence="8">
    <name type="scientific">Soboliphyme baturini</name>
    <dbReference type="NCBI Taxonomy" id="241478"/>
    <lineage>
        <taxon>Eukaryota</taxon>
        <taxon>Metazoa</taxon>
        <taxon>Ecdysozoa</taxon>
        <taxon>Nematoda</taxon>
        <taxon>Enoplea</taxon>
        <taxon>Dorylaimia</taxon>
        <taxon>Dioctophymatida</taxon>
        <taxon>Dioctophymatoidea</taxon>
        <taxon>Soboliphymatidae</taxon>
        <taxon>Soboliphyme</taxon>
    </lineage>
</organism>
<evidence type="ECO:0000313" key="6">
    <source>
        <dbReference type="EMBL" id="VDP11579.1"/>
    </source>
</evidence>
<dbReference type="InterPro" id="IPR004788">
    <property type="entry name" value="Ribose5P_isomerase_type_A"/>
</dbReference>
<dbReference type="PANTHER" id="PTHR11934">
    <property type="entry name" value="RIBOSE-5-PHOSPHATE ISOMERASE"/>
    <property type="match status" value="1"/>
</dbReference>
<evidence type="ECO:0000256" key="2">
    <source>
        <dbReference type="ARBA" id="ARBA00008088"/>
    </source>
</evidence>
<dbReference type="WBParaSite" id="SBAD_0000729101-mRNA-1">
    <property type="protein sequence ID" value="SBAD_0000729101-mRNA-1"/>
    <property type="gene ID" value="SBAD_0000729101"/>
</dbReference>
<evidence type="ECO:0000313" key="7">
    <source>
        <dbReference type="Proteomes" id="UP000270296"/>
    </source>
</evidence>
<evidence type="ECO:0000256" key="3">
    <source>
        <dbReference type="ARBA" id="ARBA00011959"/>
    </source>
</evidence>
<protein>
    <recommendedName>
        <fullName evidence="3">ribose-5-phosphate isomerase</fullName>
        <ecNumber evidence="3">5.3.1.6</ecNumber>
    </recommendedName>
    <alternativeName>
        <fullName evidence="5">Phosphoriboisomerase</fullName>
    </alternativeName>
</protein>
<dbReference type="UniPathway" id="UPA00115">
    <property type="reaction ID" value="UER00412"/>
</dbReference>
<dbReference type="PANTHER" id="PTHR11934:SF0">
    <property type="entry name" value="RIBOSE-5-PHOSPHATE ISOMERASE"/>
    <property type="match status" value="1"/>
</dbReference>
<evidence type="ECO:0000256" key="1">
    <source>
        <dbReference type="ARBA" id="ARBA00004988"/>
    </source>
</evidence>
<name>A0A183ITS8_9BILA</name>